<evidence type="ECO:0000313" key="18">
    <source>
        <dbReference type="Proteomes" id="UP000488956"/>
    </source>
</evidence>
<evidence type="ECO:0000313" key="11">
    <source>
        <dbReference type="Proteomes" id="UP000433483"/>
    </source>
</evidence>
<evidence type="ECO:0000313" key="1">
    <source>
        <dbReference type="EMBL" id="KAE8940595.1"/>
    </source>
</evidence>
<reference evidence="10 11" key="1">
    <citation type="submission" date="2018-08" db="EMBL/GenBank/DDBJ databases">
        <title>Genomic investigation of the strawberry pathogen Phytophthora fragariae indicates pathogenicity is determined by transcriptional variation in three key races.</title>
        <authorList>
            <person name="Adams T.M."/>
            <person name="Armitage A.D."/>
            <person name="Sobczyk M.K."/>
            <person name="Bates H.J."/>
            <person name="Dunwell J.M."/>
            <person name="Nellist C.F."/>
            <person name="Harrison R.J."/>
        </authorList>
    </citation>
    <scope>NUCLEOTIDE SEQUENCE [LARGE SCALE GENOMIC DNA]</scope>
    <source>
        <strain evidence="8 12">A4</strain>
        <strain evidence="7 13">BC-1</strain>
        <strain evidence="6 16">BC-23</strain>
        <strain evidence="5 11">NOV-27</strain>
        <strain evidence="4 14">NOV-5</strain>
        <strain evidence="9 17">NOV-77</strain>
        <strain evidence="1 10">NOV-9</strain>
        <strain evidence="3 18">ONT-3</strain>
        <strain evidence="2 15">SCRP245</strain>
    </source>
</reference>
<evidence type="ECO:0000313" key="17">
    <source>
        <dbReference type="Proteomes" id="UP000486351"/>
    </source>
</evidence>
<sequence length="56" mass="5994">MFLPSVPPNSPSVLLAMLIHPGLRQANGRTVPARLTLEQGTGRISRPNTKAGITLF</sequence>
<dbReference type="Proteomes" id="UP000460718">
    <property type="component" value="Unassembled WGS sequence"/>
</dbReference>
<dbReference type="EMBL" id="QXGF01000414">
    <property type="protein sequence ID" value="KAE8940595.1"/>
    <property type="molecule type" value="Genomic_DNA"/>
</dbReference>
<dbReference type="EMBL" id="QXFW01000344">
    <property type="protein sequence ID" value="KAE9015354.1"/>
    <property type="molecule type" value="Genomic_DNA"/>
</dbReference>
<evidence type="ECO:0000313" key="8">
    <source>
        <dbReference type="EMBL" id="KAE9326818.1"/>
    </source>
</evidence>
<dbReference type="EMBL" id="QXFY01000059">
    <property type="protein sequence ID" value="KAE9359469.1"/>
    <property type="molecule type" value="Genomic_DNA"/>
</dbReference>
<dbReference type="Proteomes" id="UP000476176">
    <property type="component" value="Unassembled WGS sequence"/>
</dbReference>
<dbReference type="EMBL" id="QXGB01000069">
    <property type="protein sequence ID" value="KAE9232937.1"/>
    <property type="molecule type" value="Genomic_DNA"/>
</dbReference>
<evidence type="ECO:0000313" key="13">
    <source>
        <dbReference type="Proteomes" id="UP000440367"/>
    </source>
</evidence>
<dbReference type="Proteomes" id="UP000486351">
    <property type="component" value="Unassembled WGS sequence"/>
</dbReference>
<evidence type="ECO:0000313" key="6">
    <source>
        <dbReference type="EMBL" id="KAE9239881.1"/>
    </source>
</evidence>
<accession>A0A6A3TEK0</accession>
<evidence type="ECO:0000313" key="10">
    <source>
        <dbReference type="Proteomes" id="UP000429523"/>
    </source>
</evidence>
<name>A0A6A3TEK0_9STRA</name>
<dbReference type="Proteomes" id="UP000429523">
    <property type="component" value="Unassembled WGS sequence"/>
</dbReference>
<gene>
    <name evidence="8" type="ORF">PF001_g2256</name>
    <name evidence="7" type="ORF">PF002_g9754</name>
    <name evidence="6" type="ORF">PF004_g7748</name>
    <name evidence="5" type="ORF">PF005_g2513</name>
    <name evidence="4" type="ORF">PF006_g15238</name>
    <name evidence="9" type="ORF">PF008_g2246</name>
    <name evidence="1" type="ORF">PF009_g9597</name>
    <name evidence="3" type="ORF">PF010_g8061</name>
    <name evidence="2" type="ORF">PF011_g7654</name>
</gene>
<protein>
    <submittedName>
        <fullName evidence="4">Uncharacterized protein</fullName>
    </submittedName>
</protein>
<dbReference type="EMBL" id="QXFX01000357">
    <property type="protein sequence ID" value="KAE9118876.1"/>
    <property type="molecule type" value="Genomic_DNA"/>
</dbReference>
<dbReference type="Proteomes" id="UP000433483">
    <property type="component" value="Unassembled WGS sequence"/>
</dbReference>
<dbReference type="Proteomes" id="UP000488956">
    <property type="component" value="Unassembled WGS sequence"/>
</dbReference>
<evidence type="ECO:0000313" key="3">
    <source>
        <dbReference type="EMBL" id="KAE9118876.1"/>
    </source>
</evidence>
<evidence type="ECO:0000313" key="16">
    <source>
        <dbReference type="Proteomes" id="UP000476176"/>
    </source>
</evidence>
<dbReference type="Proteomes" id="UP000440732">
    <property type="component" value="Unassembled WGS sequence"/>
</dbReference>
<dbReference type="EMBL" id="QXGA01000995">
    <property type="protein sequence ID" value="KAE9132615.1"/>
    <property type="molecule type" value="Genomic_DNA"/>
</dbReference>
<evidence type="ECO:0000313" key="2">
    <source>
        <dbReference type="EMBL" id="KAE9015354.1"/>
    </source>
</evidence>
<dbReference type="EMBL" id="QXGD01000411">
    <property type="protein sequence ID" value="KAE9240459.1"/>
    <property type="molecule type" value="Genomic_DNA"/>
</dbReference>
<dbReference type="EMBL" id="QXGC01000343">
    <property type="protein sequence ID" value="KAE9239881.1"/>
    <property type="molecule type" value="Genomic_DNA"/>
</dbReference>
<dbReference type="AlphaFoldDB" id="A0A6A3TEK0"/>
<dbReference type="Proteomes" id="UP000440367">
    <property type="component" value="Unassembled WGS sequence"/>
</dbReference>
<evidence type="ECO:0000313" key="5">
    <source>
        <dbReference type="EMBL" id="KAE9232937.1"/>
    </source>
</evidence>
<evidence type="ECO:0000313" key="9">
    <source>
        <dbReference type="EMBL" id="KAE9359469.1"/>
    </source>
</evidence>
<dbReference type="EMBL" id="QXGE01000061">
    <property type="protein sequence ID" value="KAE9326818.1"/>
    <property type="molecule type" value="Genomic_DNA"/>
</dbReference>
<evidence type="ECO:0000313" key="15">
    <source>
        <dbReference type="Proteomes" id="UP000460718"/>
    </source>
</evidence>
<evidence type="ECO:0000313" key="4">
    <source>
        <dbReference type="EMBL" id="KAE9132615.1"/>
    </source>
</evidence>
<dbReference type="Proteomes" id="UP000437068">
    <property type="component" value="Unassembled WGS sequence"/>
</dbReference>
<evidence type="ECO:0000313" key="7">
    <source>
        <dbReference type="EMBL" id="KAE9240459.1"/>
    </source>
</evidence>
<evidence type="ECO:0000313" key="12">
    <source>
        <dbReference type="Proteomes" id="UP000437068"/>
    </source>
</evidence>
<organism evidence="4 14">
    <name type="scientific">Phytophthora fragariae</name>
    <dbReference type="NCBI Taxonomy" id="53985"/>
    <lineage>
        <taxon>Eukaryota</taxon>
        <taxon>Sar</taxon>
        <taxon>Stramenopiles</taxon>
        <taxon>Oomycota</taxon>
        <taxon>Peronosporomycetes</taxon>
        <taxon>Peronosporales</taxon>
        <taxon>Peronosporaceae</taxon>
        <taxon>Phytophthora</taxon>
    </lineage>
</organism>
<comment type="caution">
    <text evidence="4">The sequence shown here is derived from an EMBL/GenBank/DDBJ whole genome shotgun (WGS) entry which is preliminary data.</text>
</comment>
<keyword evidence="11" id="KW-1185">Reference proteome</keyword>
<evidence type="ECO:0000313" key="14">
    <source>
        <dbReference type="Proteomes" id="UP000440732"/>
    </source>
</evidence>
<proteinExistence type="predicted"/>